<keyword evidence="4 6" id="KW-1133">Transmembrane helix</keyword>
<feature type="transmembrane region" description="Helical" evidence="6">
    <location>
        <begin position="179"/>
        <end position="200"/>
    </location>
</feature>
<dbReference type="GO" id="GO:0005886">
    <property type="term" value="C:plasma membrane"/>
    <property type="evidence" value="ECO:0007669"/>
    <property type="project" value="UniProtKB-SubCell"/>
</dbReference>
<name>A0A0A2MFL8_9FLAO</name>
<evidence type="ECO:0000256" key="6">
    <source>
        <dbReference type="SAM" id="Phobius"/>
    </source>
</evidence>
<evidence type="ECO:0000256" key="1">
    <source>
        <dbReference type="ARBA" id="ARBA00004651"/>
    </source>
</evidence>
<keyword evidence="9" id="KW-1185">Reference proteome</keyword>
<dbReference type="InterPro" id="IPR051449">
    <property type="entry name" value="ABC-2_transporter_component"/>
</dbReference>
<dbReference type="Gene3D" id="3.40.190.10">
    <property type="entry name" value="Periplasmic binding protein-like II"/>
    <property type="match status" value="1"/>
</dbReference>
<evidence type="ECO:0000313" key="9">
    <source>
        <dbReference type="Proteomes" id="UP000030121"/>
    </source>
</evidence>
<sequence length="433" mass="48784">MSVLPLIIKREFISKVRNKSFIVMTFLGPLLIVAMTALIAYLSKANEGEVKKIAIYDEAGIFKNDFKNSQEIVYVDLSSMPFKTAKDTASNSYEGMIYVPKVADIQELATKTEYISDDSPRMEFLMEIEAVINAKLSKNNLQELGFDSDKIEKAKVKSDVRVSKFSGEEGLKYLNEIKIGIGFLFGYLIMMFIIIYGNMVMRSVIEEKTNRIIEIIISSVKPFQLMMGKIIGTSLAGILQFIVWILLGLGLMFVLTLFGASQADLSTTTAQMQPEQMEMATGLLGKIQLYLNEIPTITLFLFFILYFIGGYFLYSSLYAAIGAAVDSETDSQQFLLPIIMPLMLGVYVGFFTVMNDPHGTVATIFSMIPLTSPIVMLMRIPFGVPWWQIALSIAILFGSFLGIVWFASKIYRVGILMYGKKPTWKELFKWLKY</sequence>
<dbReference type="OrthoDB" id="9768837at2"/>
<feature type="transmembrane region" description="Helical" evidence="6">
    <location>
        <begin position="21"/>
        <end position="42"/>
    </location>
</feature>
<evidence type="ECO:0000256" key="4">
    <source>
        <dbReference type="ARBA" id="ARBA00022989"/>
    </source>
</evidence>
<dbReference type="Pfam" id="PF12698">
    <property type="entry name" value="ABC2_membrane_3"/>
    <property type="match status" value="1"/>
</dbReference>
<dbReference type="PANTHER" id="PTHR30294">
    <property type="entry name" value="MEMBRANE COMPONENT OF ABC TRANSPORTER YHHJ-RELATED"/>
    <property type="match status" value="1"/>
</dbReference>
<dbReference type="EMBL" id="JRLW01000003">
    <property type="protein sequence ID" value="KGO90213.1"/>
    <property type="molecule type" value="Genomic_DNA"/>
</dbReference>
<evidence type="ECO:0000313" key="8">
    <source>
        <dbReference type="EMBL" id="KGO90213.1"/>
    </source>
</evidence>
<dbReference type="PANTHER" id="PTHR30294:SF29">
    <property type="entry name" value="MULTIDRUG ABC TRANSPORTER PERMEASE YBHS-RELATED"/>
    <property type="match status" value="1"/>
</dbReference>
<dbReference type="Proteomes" id="UP000030121">
    <property type="component" value="Unassembled WGS sequence"/>
</dbReference>
<evidence type="ECO:0000256" key="5">
    <source>
        <dbReference type="ARBA" id="ARBA00023136"/>
    </source>
</evidence>
<dbReference type="AlphaFoldDB" id="A0A0A2MFL8"/>
<keyword evidence="2" id="KW-1003">Cell membrane</keyword>
<feature type="transmembrane region" description="Helical" evidence="6">
    <location>
        <begin position="294"/>
        <end position="314"/>
    </location>
</feature>
<protein>
    <submittedName>
        <fullName evidence="8">ABC transporter permease</fullName>
    </submittedName>
</protein>
<evidence type="ECO:0000259" key="7">
    <source>
        <dbReference type="Pfam" id="PF12698"/>
    </source>
</evidence>
<feature type="transmembrane region" description="Helical" evidence="6">
    <location>
        <begin position="361"/>
        <end position="380"/>
    </location>
</feature>
<evidence type="ECO:0000256" key="2">
    <source>
        <dbReference type="ARBA" id="ARBA00022475"/>
    </source>
</evidence>
<feature type="transmembrane region" description="Helical" evidence="6">
    <location>
        <begin position="334"/>
        <end position="354"/>
    </location>
</feature>
<reference evidence="8 9" key="1">
    <citation type="submission" date="2013-09" db="EMBL/GenBank/DDBJ databases">
        <authorList>
            <person name="Zeng Z."/>
            <person name="Chen C."/>
        </authorList>
    </citation>
    <scope>NUCLEOTIDE SEQUENCE [LARGE SCALE GENOMIC DNA]</scope>
    <source>
        <strain evidence="8 9">GH29-5</strain>
    </source>
</reference>
<keyword evidence="3 6" id="KW-0812">Transmembrane</keyword>
<proteinExistence type="predicted"/>
<feature type="transmembrane region" description="Helical" evidence="6">
    <location>
        <begin position="386"/>
        <end position="407"/>
    </location>
</feature>
<dbReference type="RefSeq" id="WP_026981196.1">
    <property type="nucleotide sequence ID" value="NZ_JRLW01000003.1"/>
</dbReference>
<dbReference type="GO" id="GO:0140359">
    <property type="term" value="F:ABC-type transporter activity"/>
    <property type="evidence" value="ECO:0007669"/>
    <property type="project" value="InterPro"/>
</dbReference>
<evidence type="ECO:0000256" key="3">
    <source>
        <dbReference type="ARBA" id="ARBA00022692"/>
    </source>
</evidence>
<dbReference type="STRING" id="1121899.GCA_000430025_00162"/>
<dbReference type="eggNOG" id="COG1668">
    <property type="taxonomic scope" value="Bacteria"/>
</dbReference>
<feature type="domain" description="ABC-2 type transporter transmembrane" evidence="7">
    <location>
        <begin position="19"/>
        <end position="408"/>
    </location>
</feature>
<comment type="caution">
    <text evidence="8">The sequence shown here is derived from an EMBL/GenBank/DDBJ whole genome shotgun (WGS) entry which is preliminary data.</text>
</comment>
<dbReference type="SUPFAM" id="SSF53850">
    <property type="entry name" value="Periplasmic binding protein-like II"/>
    <property type="match status" value="1"/>
</dbReference>
<gene>
    <name evidence="8" type="ORF">Q764_03920</name>
</gene>
<dbReference type="InterPro" id="IPR013525">
    <property type="entry name" value="ABC2_TM"/>
</dbReference>
<accession>A0A0A2MFL8</accession>
<comment type="subcellular location">
    <subcellularLocation>
        <location evidence="1">Cell membrane</location>
        <topology evidence="1">Multi-pass membrane protein</topology>
    </subcellularLocation>
</comment>
<keyword evidence="5 6" id="KW-0472">Membrane</keyword>
<organism evidence="8 9">
    <name type="scientific">Flavobacterium suncheonense GH29-5 = DSM 17707</name>
    <dbReference type="NCBI Taxonomy" id="1121899"/>
    <lineage>
        <taxon>Bacteria</taxon>
        <taxon>Pseudomonadati</taxon>
        <taxon>Bacteroidota</taxon>
        <taxon>Flavobacteriia</taxon>
        <taxon>Flavobacteriales</taxon>
        <taxon>Flavobacteriaceae</taxon>
        <taxon>Flavobacterium</taxon>
    </lineage>
</organism>
<feature type="transmembrane region" description="Helical" evidence="6">
    <location>
        <begin position="238"/>
        <end position="258"/>
    </location>
</feature>